<evidence type="ECO:0000256" key="8">
    <source>
        <dbReference type="ARBA" id="ARBA00023163"/>
    </source>
</evidence>
<dbReference type="InterPro" id="IPR020449">
    <property type="entry name" value="Tscrpt_reg_AraC-type_HTH"/>
</dbReference>
<dbReference type="Pfam" id="PF12833">
    <property type="entry name" value="HTH_18"/>
    <property type="match status" value="1"/>
</dbReference>
<keyword evidence="14" id="KW-1185">Reference proteome</keyword>
<keyword evidence="7" id="KW-0238">DNA-binding</keyword>
<organism evidence="13 14">
    <name type="scientific">Clostridium paridis</name>
    <dbReference type="NCBI Taxonomy" id="2803863"/>
    <lineage>
        <taxon>Bacteria</taxon>
        <taxon>Bacillati</taxon>
        <taxon>Bacillota</taxon>
        <taxon>Clostridia</taxon>
        <taxon>Eubacteriales</taxon>
        <taxon>Clostridiaceae</taxon>
        <taxon>Clostridium</taxon>
    </lineage>
</organism>
<dbReference type="InterPro" id="IPR009057">
    <property type="entry name" value="Homeodomain-like_sf"/>
</dbReference>
<evidence type="ECO:0000256" key="5">
    <source>
        <dbReference type="ARBA" id="ARBA00023012"/>
    </source>
</evidence>
<keyword evidence="3" id="KW-0963">Cytoplasm</keyword>
<dbReference type="Pfam" id="PF00072">
    <property type="entry name" value="Response_reg"/>
    <property type="match status" value="1"/>
</dbReference>
<dbReference type="GO" id="GO:0003700">
    <property type="term" value="F:DNA-binding transcription factor activity"/>
    <property type="evidence" value="ECO:0007669"/>
    <property type="project" value="InterPro"/>
</dbReference>
<dbReference type="Gene3D" id="1.10.10.60">
    <property type="entry name" value="Homeodomain-like"/>
    <property type="match status" value="2"/>
</dbReference>
<dbReference type="PANTHER" id="PTHR42713">
    <property type="entry name" value="HISTIDINE KINASE-RELATED"/>
    <property type="match status" value="1"/>
</dbReference>
<name>A0A937FGL3_9CLOT</name>
<evidence type="ECO:0000256" key="10">
    <source>
        <dbReference type="PROSITE-ProRule" id="PRU00169"/>
    </source>
</evidence>
<evidence type="ECO:0000256" key="4">
    <source>
        <dbReference type="ARBA" id="ARBA00022553"/>
    </source>
</evidence>
<dbReference type="AlphaFoldDB" id="A0A937FGL3"/>
<dbReference type="InterPro" id="IPR011006">
    <property type="entry name" value="CheY-like_superfamily"/>
</dbReference>
<dbReference type="GO" id="GO:0005737">
    <property type="term" value="C:cytoplasm"/>
    <property type="evidence" value="ECO:0007669"/>
    <property type="project" value="UniProtKB-SubCell"/>
</dbReference>
<feature type="domain" description="Response regulatory" evidence="12">
    <location>
        <begin position="3"/>
        <end position="120"/>
    </location>
</feature>
<dbReference type="GO" id="GO:0043565">
    <property type="term" value="F:sequence-specific DNA binding"/>
    <property type="evidence" value="ECO:0007669"/>
    <property type="project" value="InterPro"/>
</dbReference>
<evidence type="ECO:0000256" key="9">
    <source>
        <dbReference type="ARBA" id="ARBA00024867"/>
    </source>
</evidence>
<dbReference type="Proteomes" id="UP000623681">
    <property type="component" value="Unassembled WGS sequence"/>
</dbReference>
<keyword evidence="6" id="KW-0805">Transcription regulation</keyword>
<feature type="domain" description="HTH araC/xylS-type" evidence="11">
    <location>
        <begin position="428"/>
        <end position="526"/>
    </location>
</feature>
<evidence type="ECO:0000256" key="7">
    <source>
        <dbReference type="ARBA" id="ARBA00023125"/>
    </source>
</evidence>
<evidence type="ECO:0000256" key="3">
    <source>
        <dbReference type="ARBA" id="ARBA00022490"/>
    </source>
</evidence>
<dbReference type="PRINTS" id="PR00032">
    <property type="entry name" value="HTHARAC"/>
</dbReference>
<keyword evidence="4 10" id="KW-0597">Phosphoprotein</keyword>
<evidence type="ECO:0000256" key="6">
    <source>
        <dbReference type="ARBA" id="ARBA00023015"/>
    </source>
</evidence>
<comment type="function">
    <text evidence="9">May play the central regulatory role in sporulation. It may be an element of the effector pathway responsible for the activation of sporulation genes in response to nutritional stress. Spo0A may act in concert with spo0H (a sigma factor) to control the expression of some genes that are critical to the sporulation process.</text>
</comment>
<dbReference type="Gene3D" id="3.40.50.2300">
    <property type="match status" value="1"/>
</dbReference>
<dbReference type="GO" id="GO:0000160">
    <property type="term" value="P:phosphorelay signal transduction system"/>
    <property type="evidence" value="ECO:0007669"/>
    <property type="project" value="UniProtKB-KW"/>
</dbReference>
<evidence type="ECO:0000256" key="1">
    <source>
        <dbReference type="ARBA" id="ARBA00004496"/>
    </source>
</evidence>
<dbReference type="SMART" id="SM00342">
    <property type="entry name" value="HTH_ARAC"/>
    <property type="match status" value="1"/>
</dbReference>
<keyword evidence="5" id="KW-0902">Two-component regulatory system</keyword>
<reference evidence="13" key="1">
    <citation type="submission" date="2021-01" db="EMBL/GenBank/DDBJ databases">
        <title>Genome public.</title>
        <authorList>
            <person name="Liu C."/>
            <person name="Sun Q."/>
        </authorList>
    </citation>
    <scope>NUCLEOTIDE SEQUENCE</scope>
    <source>
        <strain evidence="13">YIM B02565</strain>
    </source>
</reference>
<dbReference type="InterPro" id="IPR051552">
    <property type="entry name" value="HptR"/>
</dbReference>
<dbReference type="InterPro" id="IPR018060">
    <property type="entry name" value="HTH_AraC"/>
</dbReference>
<protein>
    <recommendedName>
        <fullName evidence="2">Stage 0 sporulation protein A homolog</fullName>
    </recommendedName>
</protein>
<dbReference type="SMART" id="SM00448">
    <property type="entry name" value="REC"/>
    <property type="match status" value="1"/>
</dbReference>
<dbReference type="PANTHER" id="PTHR42713:SF3">
    <property type="entry name" value="TRANSCRIPTIONAL REGULATORY PROTEIN HPTR"/>
    <property type="match status" value="1"/>
</dbReference>
<feature type="modified residue" description="4-aspartylphosphate" evidence="10">
    <location>
        <position position="55"/>
    </location>
</feature>
<evidence type="ECO:0000259" key="12">
    <source>
        <dbReference type="PROSITE" id="PS50110"/>
    </source>
</evidence>
<comment type="subcellular location">
    <subcellularLocation>
        <location evidence="1">Cytoplasm</location>
    </subcellularLocation>
</comment>
<evidence type="ECO:0000259" key="11">
    <source>
        <dbReference type="PROSITE" id="PS01124"/>
    </source>
</evidence>
<sequence>MYKLFLADDEIDLIDGIKSLISWEDYDIEVVGEADNGLDALNSIINLKPDIIIMDIKMPKMTGLEVLEELTKRKIKSKCIILSGYDDFSFAKKAIELSASNYLLKPCKPSEILDVVLNVKETLDVERSKDALLNENLLTLKEKLFTELILGNHDYSSENLQSKLNMYNIQNDFNYILVPVISLDYSSMIYDIYNEIDIDSIKISIKDLIYNNLNSLFTIELLDYKEYIVIILFISNCYYSYEEIKQSLVRLKDSIKANLGFTVSIGIGDPVTNLKEIDKCYKESFLAINSKFYLGDDILISIHDVKESEAKQSFYPVEEELAIINALRTGDNLIIDKYIESFYYALSKGGFPLKNYLQGSTLSLLGSIYKFCIENDINIDFASTKDFSPFHRILKCQTINEIKDQVKLILDKIFNEINKNHKNNSLVSAAMNYIINNYNKDISLESTANVIYITPTYLSQLFKLETGVNFLEFLHSYRIEKSKELLKNRTLKNYQVAKLVGYSNEKHFSKTFKKYTGLTPKQFRESISNFI</sequence>
<comment type="caution">
    <text evidence="13">The sequence shown here is derived from an EMBL/GenBank/DDBJ whole genome shotgun (WGS) entry which is preliminary data.</text>
</comment>
<gene>
    <name evidence="13" type="ORF">JK634_16510</name>
</gene>
<keyword evidence="8" id="KW-0804">Transcription</keyword>
<dbReference type="InterPro" id="IPR001789">
    <property type="entry name" value="Sig_transdc_resp-reg_receiver"/>
</dbReference>
<evidence type="ECO:0000313" key="13">
    <source>
        <dbReference type="EMBL" id="MBL4933399.1"/>
    </source>
</evidence>
<dbReference type="CDD" id="cd17536">
    <property type="entry name" value="REC_YesN-like"/>
    <property type="match status" value="1"/>
</dbReference>
<dbReference type="PROSITE" id="PS50110">
    <property type="entry name" value="RESPONSE_REGULATORY"/>
    <property type="match status" value="1"/>
</dbReference>
<dbReference type="SUPFAM" id="SSF46689">
    <property type="entry name" value="Homeodomain-like"/>
    <property type="match status" value="2"/>
</dbReference>
<dbReference type="SUPFAM" id="SSF52172">
    <property type="entry name" value="CheY-like"/>
    <property type="match status" value="1"/>
</dbReference>
<evidence type="ECO:0000313" key="14">
    <source>
        <dbReference type="Proteomes" id="UP000623681"/>
    </source>
</evidence>
<proteinExistence type="predicted"/>
<evidence type="ECO:0000256" key="2">
    <source>
        <dbReference type="ARBA" id="ARBA00018672"/>
    </source>
</evidence>
<dbReference type="PROSITE" id="PS01124">
    <property type="entry name" value="HTH_ARAC_FAMILY_2"/>
    <property type="match status" value="1"/>
</dbReference>
<dbReference type="RefSeq" id="WP_202768837.1">
    <property type="nucleotide sequence ID" value="NZ_JAESWA010000024.1"/>
</dbReference>
<accession>A0A937FGL3</accession>
<dbReference type="EMBL" id="JAESWA010000024">
    <property type="protein sequence ID" value="MBL4933399.1"/>
    <property type="molecule type" value="Genomic_DNA"/>
</dbReference>